<accession>A0A1M5AZP1</accession>
<reference evidence="3 4" key="1">
    <citation type="submission" date="2016-11" db="EMBL/GenBank/DDBJ databases">
        <authorList>
            <person name="Jaros S."/>
            <person name="Januszkiewicz K."/>
            <person name="Wedrychowicz H."/>
        </authorList>
    </citation>
    <scope>NUCLEOTIDE SEQUENCE [LARGE SCALE GENOMIC DNA]</scope>
    <source>
        <strain evidence="3 4">DSM 19980</strain>
    </source>
</reference>
<protein>
    <submittedName>
        <fullName evidence="3">Molybdenum cofactor cytidylyltransferase</fullName>
    </submittedName>
</protein>
<keyword evidence="3" id="KW-0548">Nucleotidyltransferase</keyword>
<dbReference type="AlphaFoldDB" id="A0A1M5AZP1"/>
<keyword evidence="1" id="KW-0460">Magnesium</keyword>
<dbReference type="OrthoDB" id="5298023at2"/>
<dbReference type="CDD" id="cd04182">
    <property type="entry name" value="GT_2_like_f"/>
    <property type="match status" value="1"/>
</dbReference>
<sequence>MPCEPTRDDRRVIALVMAAGRSRRFGTDKRRARMADGRSLLHATLALAKGSFADTWVVVGDRDDTTELGIDSDIHALHAPGDDIGLGTSLGIAFSELRVNAPRALAAAVMLGDMPWVSPDTCRRLIAQAQSERIVLPRHQGRTGHPILFGRVFWPTLARLHGDRGARDLLRQWGTCWKVVEVSDPGIHRDVDVPSDLDI</sequence>
<proteinExistence type="predicted"/>
<evidence type="ECO:0000313" key="4">
    <source>
        <dbReference type="Proteomes" id="UP000184346"/>
    </source>
</evidence>
<dbReference type="EMBL" id="FQUJ01000010">
    <property type="protein sequence ID" value="SHF35626.1"/>
    <property type="molecule type" value="Genomic_DNA"/>
</dbReference>
<dbReference type="Proteomes" id="UP000184346">
    <property type="component" value="Unassembled WGS sequence"/>
</dbReference>
<dbReference type="PANTHER" id="PTHR43777:SF1">
    <property type="entry name" value="MOLYBDENUM COFACTOR CYTIDYLYLTRANSFERASE"/>
    <property type="match status" value="1"/>
</dbReference>
<dbReference type="Gene3D" id="3.90.550.10">
    <property type="entry name" value="Spore Coat Polysaccharide Biosynthesis Protein SpsA, Chain A"/>
    <property type="match status" value="1"/>
</dbReference>
<dbReference type="GO" id="GO:0016779">
    <property type="term" value="F:nucleotidyltransferase activity"/>
    <property type="evidence" value="ECO:0007669"/>
    <property type="project" value="UniProtKB-KW"/>
</dbReference>
<dbReference type="STRING" id="1121942.SAMN02745148_02407"/>
<dbReference type="RefSeq" id="WP_072823349.1">
    <property type="nucleotide sequence ID" value="NZ_FQUJ01000010.1"/>
</dbReference>
<keyword evidence="3" id="KW-0808">Transferase</keyword>
<dbReference type="SUPFAM" id="SSF53448">
    <property type="entry name" value="Nucleotide-diphospho-sugar transferases"/>
    <property type="match status" value="1"/>
</dbReference>
<gene>
    <name evidence="3" type="ORF">SAMN02745148_02407</name>
</gene>
<dbReference type="Pfam" id="PF12804">
    <property type="entry name" value="NTP_transf_3"/>
    <property type="match status" value="1"/>
</dbReference>
<evidence type="ECO:0000259" key="2">
    <source>
        <dbReference type="Pfam" id="PF12804"/>
    </source>
</evidence>
<evidence type="ECO:0000313" key="3">
    <source>
        <dbReference type="EMBL" id="SHF35626.1"/>
    </source>
</evidence>
<keyword evidence="4" id="KW-1185">Reference proteome</keyword>
<dbReference type="InterPro" id="IPR025877">
    <property type="entry name" value="MobA-like_NTP_Trfase"/>
</dbReference>
<evidence type="ECO:0000256" key="1">
    <source>
        <dbReference type="ARBA" id="ARBA00022842"/>
    </source>
</evidence>
<dbReference type="PANTHER" id="PTHR43777">
    <property type="entry name" value="MOLYBDENUM COFACTOR CYTIDYLYLTRANSFERASE"/>
    <property type="match status" value="1"/>
</dbReference>
<dbReference type="InterPro" id="IPR029044">
    <property type="entry name" value="Nucleotide-diphossugar_trans"/>
</dbReference>
<name>A0A1M5AZP1_9GAMM</name>
<feature type="domain" description="MobA-like NTP transferase" evidence="2">
    <location>
        <begin position="14"/>
        <end position="172"/>
    </location>
</feature>
<organism evidence="3 4">
    <name type="scientific">Modicisalibacter ilicicola DSM 19980</name>
    <dbReference type="NCBI Taxonomy" id="1121942"/>
    <lineage>
        <taxon>Bacteria</taxon>
        <taxon>Pseudomonadati</taxon>
        <taxon>Pseudomonadota</taxon>
        <taxon>Gammaproteobacteria</taxon>
        <taxon>Oceanospirillales</taxon>
        <taxon>Halomonadaceae</taxon>
        <taxon>Modicisalibacter</taxon>
    </lineage>
</organism>